<dbReference type="Gene3D" id="2.30.30.910">
    <property type="match status" value="1"/>
</dbReference>
<dbReference type="RefSeq" id="WP_110266153.1">
    <property type="nucleotide sequence ID" value="NZ_CAKZQT010000001.1"/>
</dbReference>
<evidence type="ECO:0000256" key="1">
    <source>
        <dbReference type="ARBA" id="ARBA00010577"/>
    </source>
</evidence>
<dbReference type="InterPro" id="IPR025963">
    <property type="entry name" value="FLgD_Tudor"/>
</dbReference>
<dbReference type="AlphaFoldDB" id="A0A318E900"/>
<feature type="domain" description="FlgD Tudor-like" evidence="7">
    <location>
        <begin position="81"/>
        <end position="213"/>
    </location>
</feature>
<dbReference type="Gene3D" id="2.60.40.4070">
    <property type="match status" value="1"/>
</dbReference>
<comment type="caution">
    <text evidence="8">The sequence shown here is derived from an EMBL/GenBank/DDBJ whole genome shotgun (WGS) entry which is preliminary data.</text>
</comment>
<dbReference type="Proteomes" id="UP000248330">
    <property type="component" value="Unassembled WGS sequence"/>
</dbReference>
<evidence type="ECO:0000259" key="7">
    <source>
        <dbReference type="Pfam" id="PF13861"/>
    </source>
</evidence>
<dbReference type="Pfam" id="PF13861">
    <property type="entry name" value="FLgD_tudor"/>
    <property type="match status" value="1"/>
</dbReference>
<dbReference type="GO" id="GO:0044781">
    <property type="term" value="P:bacterial-type flagellum organization"/>
    <property type="evidence" value="ECO:0007669"/>
    <property type="project" value="UniProtKB-UniRule"/>
</dbReference>
<keyword evidence="8" id="KW-0282">Flagellum</keyword>
<dbReference type="EMBL" id="QICN01000009">
    <property type="protein sequence ID" value="PXV65770.1"/>
    <property type="molecule type" value="Genomic_DNA"/>
</dbReference>
<comment type="similarity">
    <text evidence="1 5">Belongs to the FlgD family.</text>
</comment>
<feature type="domain" description="FlgD/Vpr Ig-like" evidence="6">
    <location>
        <begin position="117"/>
        <end position="170"/>
    </location>
</feature>
<protein>
    <recommendedName>
        <fullName evidence="2 5">Basal-body rod modification protein FlgD</fullName>
    </recommendedName>
</protein>
<name>A0A318E900_9GAMM</name>
<keyword evidence="3 5" id="KW-1005">Bacterial flagellum biogenesis</keyword>
<dbReference type="Pfam" id="PF13860">
    <property type="entry name" value="FlgD_ig"/>
    <property type="match status" value="1"/>
</dbReference>
<evidence type="ECO:0000256" key="4">
    <source>
        <dbReference type="ARBA" id="ARBA00024746"/>
    </source>
</evidence>
<keyword evidence="9" id="KW-1185">Reference proteome</keyword>
<accession>A0A318E900</accession>
<reference evidence="8 9" key="1">
    <citation type="submission" date="2018-04" db="EMBL/GenBank/DDBJ databases">
        <title>Genomic Encyclopedia of Type Strains, Phase IV (KMG-IV): sequencing the most valuable type-strain genomes for metagenomic binning, comparative biology and taxonomic classification.</title>
        <authorList>
            <person name="Goeker M."/>
        </authorList>
    </citation>
    <scope>NUCLEOTIDE SEQUENCE [LARGE SCALE GENOMIC DNA]</scope>
    <source>
        <strain evidence="8 9">DSM 104150</strain>
    </source>
</reference>
<comment type="function">
    <text evidence="4 5">Required for flagellar hook formation. May act as a scaffolding protein.</text>
</comment>
<evidence type="ECO:0000313" key="8">
    <source>
        <dbReference type="EMBL" id="PXV65770.1"/>
    </source>
</evidence>
<dbReference type="InterPro" id="IPR025965">
    <property type="entry name" value="FlgD/Vpr_Ig-like"/>
</dbReference>
<evidence type="ECO:0000256" key="2">
    <source>
        <dbReference type="ARBA" id="ARBA00016013"/>
    </source>
</evidence>
<dbReference type="OrthoDB" id="9785233at2"/>
<dbReference type="InterPro" id="IPR005648">
    <property type="entry name" value="FlgD"/>
</dbReference>
<gene>
    <name evidence="8" type="ORF">C8D93_109149</name>
</gene>
<proteinExistence type="inferred from homology"/>
<evidence type="ECO:0000313" key="9">
    <source>
        <dbReference type="Proteomes" id="UP000248330"/>
    </source>
</evidence>
<sequence>MSTIDTTYNDLGLSLQQPVAQQSLGQEDFLRLMTTQLQNQDPFKPMENGEFLGQIAQFSTVSGIQEMQASIATLASSLSANQTLQAASLVGRGVLVPSETGWLPEGGELRAAAAMPASGQLVVDIVAADGTVVRNLDLGTQAAGIASFAWDGLDNAGAQAGEGRYTMRARLVQGSSETAVETLAVGQVQSVGLSRDGLTLELLGLDPAPLADILQIL</sequence>
<organism evidence="8 9">
    <name type="scientific">Sinimarinibacterium flocculans</name>
    <dbReference type="NCBI Taxonomy" id="985250"/>
    <lineage>
        <taxon>Bacteria</taxon>
        <taxon>Pseudomonadati</taxon>
        <taxon>Pseudomonadota</taxon>
        <taxon>Gammaproteobacteria</taxon>
        <taxon>Nevskiales</taxon>
        <taxon>Nevskiaceae</taxon>
        <taxon>Sinimarinibacterium</taxon>
    </lineage>
</organism>
<keyword evidence="8" id="KW-0966">Cell projection</keyword>
<evidence type="ECO:0000256" key="3">
    <source>
        <dbReference type="ARBA" id="ARBA00022795"/>
    </source>
</evidence>
<keyword evidence="8" id="KW-0969">Cilium</keyword>
<evidence type="ECO:0000259" key="6">
    <source>
        <dbReference type="Pfam" id="PF13860"/>
    </source>
</evidence>
<dbReference type="Pfam" id="PF03963">
    <property type="entry name" value="FlgD"/>
    <property type="match status" value="1"/>
</dbReference>
<evidence type="ECO:0000256" key="5">
    <source>
        <dbReference type="RuleBase" id="RU362076"/>
    </source>
</evidence>